<dbReference type="AlphaFoldDB" id="A0AA96YMW2"/>
<proteinExistence type="predicted"/>
<dbReference type="KEGG" id="tog:HNI00_18045"/>
<keyword evidence="1" id="KW-1133">Transmembrane helix</keyword>
<dbReference type="InterPro" id="IPR051698">
    <property type="entry name" value="Transposase_11-like"/>
</dbReference>
<dbReference type="InterPro" id="IPR047647">
    <property type="entry name" value="ISAs1_transpos"/>
</dbReference>
<evidence type="ECO:0000313" key="3">
    <source>
        <dbReference type="EMBL" id="WOB43102.1"/>
    </source>
</evidence>
<evidence type="ECO:0000259" key="2">
    <source>
        <dbReference type="Pfam" id="PF13808"/>
    </source>
</evidence>
<dbReference type="Pfam" id="PF13808">
    <property type="entry name" value="DDE_Tnp_1_assoc"/>
    <property type="match status" value="1"/>
</dbReference>
<organism evidence="3">
    <name type="scientific">Thermoleptolyngbya oregonensis NK1-22</name>
    <dbReference type="NCBI Taxonomy" id="2547457"/>
    <lineage>
        <taxon>Bacteria</taxon>
        <taxon>Bacillati</taxon>
        <taxon>Cyanobacteriota</taxon>
        <taxon>Cyanophyceae</taxon>
        <taxon>Oculatellales</taxon>
        <taxon>Oculatellaceae</taxon>
        <taxon>Thermoleptolyngbya</taxon>
    </lineage>
</organism>
<dbReference type="KEGG" id="tog:HNI00_07975"/>
<feature type="transmembrane region" description="Helical" evidence="1">
    <location>
        <begin position="24"/>
        <end position="44"/>
    </location>
</feature>
<protein>
    <submittedName>
        <fullName evidence="3">ISAs1 family transposase</fullName>
    </submittedName>
</protein>
<dbReference type="EMBL" id="CP053540">
    <property type="protein sequence ID" value="WOB44840.1"/>
    <property type="molecule type" value="Genomic_DNA"/>
</dbReference>
<dbReference type="NCBIfam" id="NF033564">
    <property type="entry name" value="transpos_ISAs1"/>
    <property type="match status" value="1"/>
</dbReference>
<dbReference type="InterPro" id="IPR032806">
    <property type="entry name" value="YbfD_N"/>
</dbReference>
<dbReference type="PANTHER" id="PTHR30298:SF0">
    <property type="entry name" value="PROTEIN YBFL-RELATED"/>
    <property type="match status" value="1"/>
</dbReference>
<gene>
    <name evidence="3" type="ORF">HNI00_07975</name>
    <name evidence="4" type="ORF">HNI00_18045</name>
</gene>
<keyword evidence="1" id="KW-0812">Transmembrane</keyword>
<keyword evidence="1" id="KW-0472">Membrane</keyword>
<name>A0AA96YMW2_9CYAN</name>
<dbReference type="EMBL" id="CP053540">
    <property type="protein sequence ID" value="WOB43102.1"/>
    <property type="molecule type" value="Genomic_DNA"/>
</dbReference>
<evidence type="ECO:0000313" key="4">
    <source>
        <dbReference type="EMBL" id="WOB44840.1"/>
    </source>
</evidence>
<evidence type="ECO:0000256" key="1">
    <source>
        <dbReference type="SAM" id="Phobius"/>
    </source>
</evidence>
<sequence>MGVEALIEQLETIPDWRRGRKVQYPLWLMLLMSLLGVMSGYSSLRGLEDFMKRHQQEVAELFDLAKAKLPSYSTLRDMTLHVDALKVAEIFMRWANQALPTEPGEVISLDGKALASTLKDCYGKQQDFVTVVSACVQRWDVVIGQVSFHNGESSEIVSVRQLLQQLDVKGVWVTLDALHTQKNGL</sequence>
<reference evidence="3" key="1">
    <citation type="submission" date="2020-05" db="EMBL/GenBank/DDBJ databases">
        <authorList>
            <person name="Zhu T."/>
            <person name="Keshari N."/>
            <person name="Lu X."/>
        </authorList>
    </citation>
    <scope>NUCLEOTIDE SEQUENCE</scope>
    <source>
        <strain evidence="3">NK1-22</strain>
    </source>
</reference>
<accession>A0AA96YMW2</accession>
<feature type="domain" description="H repeat-associated protein N-terminal" evidence="2">
    <location>
        <begin position="8"/>
        <end position="95"/>
    </location>
</feature>
<dbReference type="PANTHER" id="PTHR30298">
    <property type="entry name" value="H REPEAT-ASSOCIATED PREDICTED TRANSPOSASE"/>
    <property type="match status" value="1"/>
</dbReference>